<dbReference type="EMBL" id="JARJCM010000011">
    <property type="protein sequence ID" value="KAJ7042795.1"/>
    <property type="molecule type" value="Genomic_DNA"/>
</dbReference>
<sequence length="72" mass="7843">PVSMSRPNCAGGCYQYSSFDSVEVGGEGFLGVDCIIYCDYNCQNEVPDTCNEWEGNLCVNIDTPGAQSLRCF</sequence>
<keyword evidence="2" id="KW-1185">Reference proteome</keyword>
<gene>
    <name evidence="1" type="ORF">C8F04DRAFT_884951</name>
</gene>
<feature type="non-terminal residue" evidence="1">
    <location>
        <position position="1"/>
    </location>
</feature>
<dbReference type="AlphaFoldDB" id="A0AAD6TCE7"/>
<comment type="caution">
    <text evidence="1">The sequence shown here is derived from an EMBL/GenBank/DDBJ whole genome shotgun (WGS) entry which is preliminary data.</text>
</comment>
<reference evidence="1" key="1">
    <citation type="submission" date="2023-03" db="EMBL/GenBank/DDBJ databases">
        <title>Massive genome expansion in bonnet fungi (Mycena s.s.) driven by repeated elements and novel gene families across ecological guilds.</title>
        <authorList>
            <consortium name="Lawrence Berkeley National Laboratory"/>
            <person name="Harder C.B."/>
            <person name="Miyauchi S."/>
            <person name="Viragh M."/>
            <person name="Kuo A."/>
            <person name="Thoen E."/>
            <person name="Andreopoulos B."/>
            <person name="Lu D."/>
            <person name="Skrede I."/>
            <person name="Drula E."/>
            <person name="Henrissat B."/>
            <person name="Morin E."/>
            <person name="Kohler A."/>
            <person name="Barry K."/>
            <person name="LaButti K."/>
            <person name="Morin E."/>
            <person name="Salamov A."/>
            <person name="Lipzen A."/>
            <person name="Mereny Z."/>
            <person name="Hegedus B."/>
            <person name="Baldrian P."/>
            <person name="Stursova M."/>
            <person name="Weitz H."/>
            <person name="Taylor A."/>
            <person name="Grigoriev I.V."/>
            <person name="Nagy L.G."/>
            <person name="Martin F."/>
            <person name="Kauserud H."/>
        </authorList>
    </citation>
    <scope>NUCLEOTIDE SEQUENCE</scope>
    <source>
        <strain evidence="1">CBHHK200</strain>
    </source>
</reference>
<protein>
    <submittedName>
        <fullName evidence="1">Uncharacterized protein</fullName>
    </submittedName>
</protein>
<evidence type="ECO:0000313" key="1">
    <source>
        <dbReference type="EMBL" id="KAJ7042795.1"/>
    </source>
</evidence>
<accession>A0AAD6TCE7</accession>
<evidence type="ECO:0000313" key="2">
    <source>
        <dbReference type="Proteomes" id="UP001218188"/>
    </source>
</evidence>
<dbReference type="Proteomes" id="UP001218188">
    <property type="component" value="Unassembled WGS sequence"/>
</dbReference>
<feature type="non-terminal residue" evidence="1">
    <location>
        <position position="72"/>
    </location>
</feature>
<name>A0AAD6TCE7_9AGAR</name>
<organism evidence="1 2">
    <name type="scientific">Mycena alexandri</name>
    <dbReference type="NCBI Taxonomy" id="1745969"/>
    <lineage>
        <taxon>Eukaryota</taxon>
        <taxon>Fungi</taxon>
        <taxon>Dikarya</taxon>
        <taxon>Basidiomycota</taxon>
        <taxon>Agaricomycotina</taxon>
        <taxon>Agaricomycetes</taxon>
        <taxon>Agaricomycetidae</taxon>
        <taxon>Agaricales</taxon>
        <taxon>Marasmiineae</taxon>
        <taxon>Mycenaceae</taxon>
        <taxon>Mycena</taxon>
    </lineage>
</organism>
<proteinExistence type="predicted"/>